<sequence>MTFFGLWVKRKDVEALLTVWGVEVQKDAGASLGGVVRSEGMETTLEGAVVREDTGASLGGAASSEGVEAPLIGRCYGTGGCGGFLRRCCVV</sequence>
<dbReference type="VEuPathDB" id="CryptoDB:Cvel_4026"/>
<name>A0A0G4G1R8_9ALVE</name>
<organism evidence="1">
    <name type="scientific">Chromera velia CCMP2878</name>
    <dbReference type="NCBI Taxonomy" id="1169474"/>
    <lineage>
        <taxon>Eukaryota</taxon>
        <taxon>Sar</taxon>
        <taxon>Alveolata</taxon>
        <taxon>Colpodellida</taxon>
        <taxon>Chromeraceae</taxon>
        <taxon>Chromera</taxon>
    </lineage>
</organism>
<reference evidence="1" key="1">
    <citation type="submission" date="2014-11" db="EMBL/GenBank/DDBJ databases">
        <authorList>
            <person name="Otto D Thomas"/>
            <person name="Naeem Raeece"/>
        </authorList>
    </citation>
    <scope>NUCLEOTIDE SEQUENCE</scope>
</reference>
<accession>A0A0G4G1R8</accession>
<dbReference type="AlphaFoldDB" id="A0A0G4G1R8"/>
<evidence type="ECO:0000313" key="1">
    <source>
        <dbReference type="EMBL" id="CEM21680.1"/>
    </source>
</evidence>
<gene>
    <name evidence="1" type="ORF">Cvel_4026</name>
</gene>
<dbReference type="EMBL" id="CDMZ01000795">
    <property type="protein sequence ID" value="CEM21680.1"/>
    <property type="molecule type" value="Genomic_DNA"/>
</dbReference>
<proteinExistence type="predicted"/>
<protein>
    <submittedName>
        <fullName evidence="1">Uncharacterized protein</fullName>
    </submittedName>
</protein>